<proteinExistence type="predicted"/>
<organism evidence="1">
    <name type="scientific">Blastobotrys adeninivorans</name>
    <name type="common">Yeast</name>
    <name type="synonym">Arxula adeninivorans</name>
    <dbReference type="NCBI Taxonomy" id="409370"/>
    <lineage>
        <taxon>Eukaryota</taxon>
        <taxon>Fungi</taxon>
        <taxon>Dikarya</taxon>
        <taxon>Ascomycota</taxon>
        <taxon>Saccharomycotina</taxon>
        <taxon>Dipodascomycetes</taxon>
        <taxon>Dipodascales</taxon>
        <taxon>Trichomonascaceae</taxon>
        <taxon>Blastobotrys</taxon>
    </lineage>
</organism>
<reference evidence="1" key="1">
    <citation type="submission" date="2014-02" db="EMBL/GenBank/DDBJ databases">
        <authorList>
            <person name="Genoscope - CEA"/>
        </authorList>
    </citation>
    <scope>NUCLEOTIDE SEQUENCE</scope>
    <source>
        <strain evidence="1">LS3</strain>
    </source>
</reference>
<sequence>MDYDPEAQLVYTNDTVRSRAAWWLHNAFSDLFRECQRCLEMLIAERIHRHSHQSHRSHWILRHNAQQKQGIGRCGPCTQSAVLSSDYSRYRLRILDQCVRERPGAFMARCVLCRVWMHKKLHNYKKHKSGLRNEIKI</sequence>
<reference evidence="1" key="2">
    <citation type="submission" date="2014-06" db="EMBL/GenBank/DDBJ databases">
        <title>The complete genome of Blastobotrys (Arxula) adeninivorans LS3 - a yeast of biotechnological interest.</title>
        <authorList>
            <person name="Kunze G."/>
            <person name="Gaillardin C."/>
            <person name="Czernicka M."/>
            <person name="Durrens P."/>
            <person name="Martin T."/>
            <person name="Boer E."/>
            <person name="Gabaldon T."/>
            <person name="Cruz J."/>
            <person name="Talla E."/>
            <person name="Marck C."/>
            <person name="Goffeau A."/>
            <person name="Barbe V."/>
            <person name="Baret P."/>
            <person name="Baronian K."/>
            <person name="Beier S."/>
            <person name="Bleykasten C."/>
            <person name="Bode R."/>
            <person name="Casaregola S."/>
            <person name="Despons L."/>
            <person name="Fairhead C."/>
            <person name="Giersberg M."/>
            <person name="Gierski P."/>
            <person name="Hahnel U."/>
            <person name="Hartmann A."/>
            <person name="Jankowska D."/>
            <person name="Jubin C."/>
            <person name="Jung P."/>
            <person name="Lafontaine I."/>
            <person name="Leh-Louis V."/>
            <person name="Lemaire M."/>
            <person name="Marcet-Houben M."/>
            <person name="Mascher M."/>
            <person name="Morel G."/>
            <person name="Richard G.-F."/>
            <person name="Riechen J."/>
            <person name="Sacerdot C."/>
            <person name="Sarkar A."/>
            <person name="Savel G."/>
            <person name="Schacherer J."/>
            <person name="Sherman D."/>
            <person name="Straub M.-L."/>
            <person name="Stein N."/>
            <person name="Thierry A."/>
            <person name="Trautwein-Schult A."/>
            <person name="Westhof E."/>
            <person name="Worch S."/>
            <person name="Dujon B."/>
            <person name="Souciet J.-L."/>
            <person name="Wincker P."/>
            <person name="Scholz U."/>
            <person name="Neuveglise N."/>
        </authorList>
    </citation>
    <scope>NUCLEOTIDE SEQUENCE</scope>
    <source>
        <strain evidence="1">LS3</strain>
    </source>
</reference>
<gene>
    <name evidence="1" type="ORF">GNLVRS02_ARAD1B20108g</name>
</gene>
<dbReference type="AlphaFoldDB" id="A0A060T6M6"/>
<name>A0A060T6M6_BLAAD</name>
<dbReference type="EMBL" id="HG937692">
    <property type="protein sequence ID" value="CDP36750.1"/>
    <property type="molecule type" value="Genomic_DNA"/>
</dbReference>
<evidence type="ECO:0000313" key="1">
    <source>
        <dbReference type="EMBL" id="CDP36750.1"/>
    </source>
</evidence>
<accession>A0A060T6M6</accession>
<protein>
    <submittedName>
        <fullName evidence="1">ARAD1B20108p</fullName>
    </submittedName>
</protein>